<keyword evidence="2 5" id="KW-0812">Transmembrane</keyword>
<gene>
    <name evidence="7" type="ORF">S06H3_56157</name>
</gene>
<evidence type="ECO:0000256" key="1">
    <source>
        <dbReference type="ARBA" id="ARBA00004141"/>
    </source>
</evidence>
<dbReference type="GO" id="GO:0005262">
    <property type="term" value="F:calcium channel activity"/>
    <property type="evidence" value="ECO:0007669"/>
    <property type="project" value="TreeGrafter"/>
</dbReference>
<organism evidence="7">
    <name type="scientific">marine sediment metagenome</name>
    <dbReference type="NCBI Taxonomy" id="412755"/>
    <lineage>
        <taxon>unclassified sequences</taxon>
        <taxon>metagenomes</taxon>
        <taxon>ecological metagenomes</taxon>
    </lineage>
</organism>
<feature type="transmembrane region" description="Helical" evidence="5">
    <location>
        <begin position="78"/>
        <end position="95"/>
    </location>
</feature>
<comment type="subcellular location">
    <subcellularLocation>
        <location evidence="1">Membrane</location>
        <topology evidence="1">Multi-pass membrane protein</topology>
    </subcellularLocation>
</comment>
<dbReference type="PANTHER" id="PTHR10846:SF8">
    <property type="entry name" value="INNER MEMBRANE PROTEIN YRBG"/>
    <property type="match status" value="1"/>
</dbReference>
<evidence type="ECO:0000256" key="4">
    <source>
        <dbReference type="ARBA" id="ARBA00023136"/>
    </source>
</evidence>
<feature type="transmembrane region" description="Helical" evidence="5">
    <location>
        <begin position="126"/>
        <end position="145"/>
    </location>
</feature>
<accession>X1R4G1</accession>
<keyword evidence="4 5" id="KW-0472">Membrane</keyword>
<feature type="transmembrane region" description="Helical" evidence="5">
    <location>
        <begin position="21"/>
        <end position="43"/>
    </location>
</feature>
<reference evidence="7" key="1">
    <citation type="journal article" date="2014" name="Front. Microbiol.">
        <title>High frequency of phylogenetically diverse reductive dehalogenase-homologous genes in deep subseafloor sedimentary metagenomes.</title>
        <authorList>
            <person name="Kawai M."/>
            <person name="Futagami T."/>
            <person name="Toyoda A."/>
            <person name="Takaki Y."/>
            <person name="Nishi S."/>
            <person name="Hori S."/>
            <person name="Arai W."/>
            <person name="Tsubouchi T."/>
            <person name="Morono Y."/>
            <person name="Uchiyama I."/>
            <person name="Ito T."/>
            <person name="Fujiyama A."/>
            <person name="Inagaki F."/>
            <person name="Takami H."/>
        </authorList>
    </citation>
    <scope>NUCLEOTIDE SEQUENCE</scope>
    <source>
        <strain evidence="7">Expedition CK06-06</strain>
    </source>
</reference>
<comment type="caution">
    <text evidence="7">The sequence shown here is derived from an EMBL/GenBank/DDBJ whole genome shotgun (WGS) entry which is preliminary data.</text>
</comment>
<feature type="domain" description="Sodium/calcium exchanger membrane region" evidence="6">
    <location>
        <begin position="16"/>
        <end position="92"/>
    </location>
</feature>
<feature type="domain" description="Sodium/calcium exchanger membrane region" evidence="6">
    <location>
        <begin position="126"/>
        <end position="232"/>
    </location>
</feature>
<sequence>VAPMITFGTQVLSAMTTMGDAIGSAICNIGLILGTCLLIRPVVVQRKLHWQQGAIMVFAGVVIVLLSIDGYLSRWDALILTAGLAGYVYYSIRAVKAGRKDTKDRVADIEQSLEAVAAPAYSLRGAVVWFILGAAAVVVGATLIVQNAVVIAHWLGIPELVIGLTVVALGTSLPEYVTGLTATLRGHGEITVGNMVGANILDMFWVRGLGGIGFALLPVERQTMIFDYPVML</sequence>
<dbReference type="GO" id="GO:0008273">
    <property type="term" value="F:calcium, potassium:sodium antiporter activity"/>
    <property type="evidence" value="ECO:0007669"/>
    <property type="project" value="TreeGrafter"/>
</dbReference>
<dbReference type="InterPro" id="IPR004837">
    <property type="entry name" value="NaCa_Exmemb"/>
</dbReference>
<keyword evidence="3 5" id="KW-1133">Transmembrane helix</keyword>
<evidence type="ECO:0000256" key="5">
    <source>
        <dbReference type="SAM" id="Phobius"/>
    </source>
</evidence>
<dbReference type="EMBL" id="BARV01036101">
    <property type="protein sequence ID" value="GAI50469.1"/>
    <property type="molecule type" value="Genomic_DNA"/>
</dbReference>
<dbReference type="InterPro" id="IPR004481">
    <property type="entry name" value="K/Na/Ca-exchanger"/>
</dbReference>
<feature type="non-terminal residue" evidence="7">
    <location>
        <position position="232"/>
    </location>
</feature>
<evidence type="ECO:0000256" key="3">
    <source>
        <dbReference type="ARBA" id="ARBA00022989"/>
    </source>
</evidence>
<dbReference type="AlphaFoldDB" id="X1R4G1"/>
<dbReference type="InterPro" id="IPR044880">
    <property type="entry name" value="NCX_ion-bd_dom_sf"/>
</dbReference>
<protein>
    <recommendedName>
        <fullName evidence="6">Sodium/calcium exchanger membrane region domain-containing protein</fullName>
    </recommendedName>
</protein>
<name>X1R4G1_9ZZZZ</name>
<dbReference type="GO" id="GO:0006874">
    <property type="term" value="P:intracellular calcium ion homeostasis"/>
    <property type="evidence" value="ECO:0007669"/>
    <property type="project" value="TreeGrafter"/>
</dbReference>
<dbReference type="PANTHER" id="PTHR10846">
    <property type="entry name" value="SODIUM/POTASSIUM/CALCIUM EXCHANGER"/>
    <property type="match status" value="1"/>
</dbReference>
<feature type="transmembrane region" description="Helical" evidence="5">
    <location>
        <begin position="55"/>
        <end position="72"/>
    </location>
</feature>
<proteinExistence type="predicted"/>
<evidence type="ECO:0000256" key="2">
    <source>
        <dbReference type="ARBA" id="ARBA00022692"/>
    </source>
</evidence>
<dbReference type="Pfam" id="PF01699">
    <property type="entry name" value="Na_Ca_ex"/>
    <property type="match status" value="2"/>
</dbReference>
<feature type="non-terminal residue" evidence="7">
    <location>
        <position position="1"/>
    </location>
</feature>
<evidence type="ECO:0000259" key="6">
    <source>
        <dbReference type="Pfam" id="PF01699"/>
    </source>
</evidence>
<dbReference type="GO" id="GO:0005886">
    <property type="term" value="C:plasma membrane"/>
    <property type="evidence" value="ECO:0007669"/>
    <property type="project" value="TreeGrafter"/>
</dbReference>
<dbReference type="Gene3D" id="1.20.1420.30">
    <property type="entry name" value="NCX, central ion-binding region"/>
    <property type="match status" value="1"/>
</dbReference>
<evidence type="ECO:0000313" key="7">
    <source>
        <dbReference type="EMBL" id="GAI50469.1"/>
    </source>
</evidence>